<dbReference type="Pfam" id="PF24437">
    <property type="entry name" value="INTS7_HB"/>
    <property type="match status" value="1"/>
</dbReference>
<evidence type="ECO:0000313" key="11">
    <source>
        <dbReference type="Proteomes" id="UP000515135"/>
    </source>
</evidence>
<feature type="domain" description="Integrator complex subunit 7 C-terminal" evidence="8">
    <location>
        <begin position="807"/>
        <end position="920"/>
    </location>
</feature>
<keyword evidence="5" id="KW-0963">Cytoplasm</keyword>
<feature type="region of interest" description="Disordered" evidence="7">
    <location>
        <begin position="931"/>
        <end position="959"/>
    </location>
</feature>
<dbReference type="InterPro" id="IPR033060">
    <property type="entry name" value="INTS7"/>
</dbReference>
<organism evidence="11 12">
    <name type="scientific">Branchiostoma belcheri</name>
    <name type="common">Amphioxus</name>
    <dbReference type="NCBI Taxonomy" id="7741"/>
    <lineage>
        <taxon>Eukaryota</taxon>
        <taxon>Metazoa</taxon>
        <taxon>Chordata</taxon>
        <taxon>Cephalochordata</taxon>
        <taxon>Leptocardii</taxon>
        <taxon>Amphioxiformes</taxon>
        <taxon>Branchiostomatidae</taxon>
        <taxon>Branchiostoma</taxon>
    </lineage>
</organism>
<evidence type="ECO:0000256" key="4">
    <source>
        <dbReference type="ARBA" id="ARBA00015336"/>
    </source>
</evidence>
<dbReference type="KEGG" id="bbel:109471040"/>
<dbReference type="InterPro" id="IPR056517">
    <property type="entry name" value="INTS7_HB"/>
</dbReference>
<dbReference type="PANTHER" id="PTHR13322">
    <property type="entry name" value="C1ORF73 PROTEIN"/>
    <property type="match status" value="1"/>
</dbReference>
<accession>A0A6P4YMZ7</accession>
<reference evidence="12" key="1">
    <citation type="submission" date="2025-08" db="UniProtKB">
        <authorList>
            <consortium name="RefSeq"/>
        </authorList>
    </citation>
    <scope>IDENTIFICATION</scope>
    <source>
        <tissue evidence="12">Gonad</tissue>
    </source>
</reference>
<feature type="domain" description="Integrator complex subunit 7 helical bundle" evidence="10">
    <location>
        <begin position="534"/>
        <end position="715"/>
    </location>
</feature>
<evidence type="ECO:0000259" key="9">
    <source>
        <dbReference type="Pfam" id="PF24436"/>
    </source>
</evidence>
<keyword evidence="6" id="KW-0539">Nucleus</keyword>
<evidence type="ECO:0000313" key="12">
    <source>
        <dbReference type="RefSeq" id="XP_019625778.1"/>
    </source>
</evidence>
<gene>
    <name evidence="12" type="primary">LOC109471040</name>
</gene>
<dbReference type="GeneID" id="109471040"/>
<comment type="subcellular location">
    <subcellularLocation>
        <location evidence="2">Cytoplasm</location>
    </subcellularLocation>
    <subcellularLocation>
        <location evidence="1">Nucleus</location>
    </subcellularLocation>
</comment>
<dbReference type="RefSeq" id="XP_019625778.1">
    <property type="nucleotide sequence ID" value="XM_019770219.1"/>
</dbReference>
<sequence length="959" mass="105596">MASGSAGSKFSGLGAEKYGADQEQDANSALLELDKGLRSTRVGEQCEAIVRFPRLFEKYPFPILINSSFLKLADVFRIGNNFLRLCVLRVTQQSEKHLDKILNVDEFLRRIFSVIHSNDPIARALTLRVLGSIACIISERKNTHHSIRTSLDSHDEVELEAAIFAASCFAAQSRTFAVGICNKIAEMIQGLATPVEMKLKLIPIFQHMHHDAQTAAKVRQLCVDMLPSYPARGFVIVTLHTLSLLSAKTLIDIPQQVELLLHYLQQDPRRAIKLKVLSDLHLLTKKAPHMWAQHNLQVLCSFISITPYDNLKLRALTVLSVLAESSPLITKESSLMEVCLENCYHSNIAISTEASTVLTNLACQLSKGASGKVDEALLNQCVAAVESLLTVCVTETTEQHKLMLKKSLGCVSCLCKSFPTLASSLADTIYSLLDVAQGEFPLLLYQGLAAVGSNCPSGLEQLRFDLLDRFQEVSAMPQDKQQDFQVLLTSLVLMACPVPLPGHMTKTLIDSLTSDPNHWTAFCVARQAARWGHHTVAVKLLQRLPSLVASEHLHFWLISLGEFCAGEEQLSHIHPDQPQHKGTVTLAQACGHYQKGTTALKASVTPTFPLEFQTQFSQLRAELLQAHANLLAACSTLQTCPPPAIATAMANVSGKEIQRTGRIGTQLQQCVAQFRMLSAKYGDLLQASFDADLTTLKSLTHLQQGCLLMAHVVDVLVLHNHQYISADVYNIQWDVPDFSRGESGGEALPPVFQDVLKMVQNTLGEAQGSAITHVQVSSVFKASCMLLREPLHFPRYFFQALQSTQIKLALSPSQRSMNDPVLVATDTQLALKVEGVIQHGAKPGLFRAVNKVCLDVSSSSDTKVPQEQKVRVDNLNNELQELVEPHNDYFSAQFLLHFPFPGNHTVCAEASVIDTSGLSWKTGPKMTLLVRSFDPNAPQPPRHQQPPPPPPARSSTSRF</sequence>
<dbReference type="InterPro" id="IPR016024">
    <property type="entry name" value="ARM-type_fold"/>
</dbReference>
<evidence type="ECO:0000256" key="5">
    <source>
        <dbReference type="ARBA" id="ARBA00022490"/>
    </source>
</evidence>
<evidence type="ECO:0000256" key="6">
    <source>
        <dbReference type="ARBA" id="ARBA00023242"/>
    </source>
</evidence>
<dbReference type="PANTHER" id="PTHR13322:SF2">
    <property type="entry name" value="INTEGRATOR COMPLEX SUBUNIT 7"/>
    <property type="match status" value="1"/>
</dbReference>
<dbReference type="Pfam" id="PF22965">
    <property type="entry name" value="INTS7_C"/>
    <property type="match status" value="1"/>
</dbReference>
<evidence type="ECO:0000256" key="7">
    <source>
        <dbReference type="SAM" id="MobiDB-lite"/>
    </source>
</evidence>
<dbReference type="AlphaFoldDB" id="A0A6P4YMZ7"/>
<comment type="similarity">
    <text evidence="3">Belongs to the Integrator subunit 7 family.</text>
</comment>
<evidence type="ECO:0000256" key="2">
    <source>
        <dbReference type="ARBA" id="ARBA00004496"/>
    </source>
</evidence>
<proteinExistence type="inferred from homology"/>
<evidence type="ECO:0000259" key="10">
    <source>
        <dbReference type="Pfam" id="PF24437"/>
    </source>
</evidence>
<dbReference type="InterPro" id="IPR054519">
    <property type="entry name" value="INTS7_C"/>
</dbReference>
<dbReference type="Pfam" id="PF24436">
    <property type="entry name" value="INTS7_N"/>
    <property type="match status" value="1"/>
</dbReference>
<protein>
    <recommendedName>
        <fullName evidence="4">Integrator complex subunit 7</fullName>
    </recommendedName>
</protein>
<name>A0A6P4YMZ7_BRABE</name>
<dbReference type="GO" id="GO:0034472">
    <property type="term" value="P:snRNA 3'-end processing"/>
    <property type="evidence" value="ECO:0007669"/>
    <property type="project" value="TreeGrafter"/>
</dbReference>
<dbReference type="Proteomes" id="UP000515135">
    <property type="component" value="Unplaced"/>
</dbReference>
<dbReference type="InterPro" id="IPR056516">
    <property type="entry name" value="INTS7_N"/>
</dbReference>
<evidence type="ECO:0000259" key="8">
    <source>
        <dbReference type="Pfam" id="PF22965"/>
    </source>
</evidence>
<feature type="compositionally biased region" description="Pro residues" evidence="7">
    <location>
        <begin position="937"/>
        <end position="952"/>
    </location>
</feature>
<dbReference type="GO" id="GO:0005737">
    <property type="term" value="C:cytoplasm"/>
    <property type="evidence" value="ECO:0007669"/>
    <property type="project" value="UniProtKB-SubCell"/>
</dbReference>
<keyword evidence="11" id="KW-1185">Reference proteome</keyword>
<dbReference type="OrthoDB" id="1921953at2759"/>
<evidence type="ECO:0000256" key="3">
    <source>
        <dbReference type="ARBA" id="ARBA00008565"/>
    </source>
</evidence>
<evidence type="ECO:0000256" key="1">
    <source>
        <dbReference type="ARBA" id="ARBA00004123"/>
    </source>
</evidence>
<dbReference type="GO" id="GO:0032039">
    <property type="term" value="C:integrator complex"/>
    <property type="evidence" value="ECO:0007669"/>
    <property type="project" value="InterPro"/>
</dbReference>
<dbReference type="SUPFAM" id="SSF48371">
    <property type="entry name" value="ARM repeat"/>
    <property type="match status" value="1"/>
</dbReference>
<feature type="domain" description="Integrator complex subunit 7 N-terminal" evidence="9">
    <location>
        <begin position="30"/>
        <end position="533"/>
    </location>
</feature>